<organism evidence="1 2">
    <name type="scientific">Bacillus infantis</name>
    <dbReference type="NCBI Taxonomy" id="324767"/>
    <lineage>
        <taxon>Bacteria</taxon>
        <taxon>Bacillati</taxon>
        <taxon>Bacillota</taxon>
        <taxon>Bacilli</taxon>
        <taxon>Bacillales</taxon>
        <taxon>Bacillaceae</taxon>
        <taxon>Bacillus</taxon>
    </lineage>
</organism>
<dbReference type="RefSeq" id="WP_148949071.1">
    <property type="nucleotide sequence ID" value="NZ_VTES01000001.1"/>
</dbReference>
<comment type="caution">
    <text evidence="1">The sequence shown here is derived from an EMBL/GenBank/DDBJ whole genome shotgun (WGS) entry which is preliminary data.</text>
</comment>
<evidence type="ECO:0000313" key="2">
    <source>
        <dbReference type="Proteomes" id="UP000323732"/>
    </source>
</evidence>
<proteinExistence type="predicted"/>
<accession>A0A5D4STS5</accession>
<dbReference type="EMBL" id="VTES01000001">
    <property type="protein sequence ID" value="TYS66369.1"/>
    <property type="molecule type" value="Genomic_DNA"/>
</dbReference>
<reference evidence="1 2" key="1">
    <citation type="submission" date="2019-08" db="EMBL/GenBank/DDBJ databases">
        <title>Bacillus genomes from the desert of Cuatro Cienegas, Coahuila.</title>
        <authorList>
            <person name="Olmedo-Alvarez G."/>
        </authorList>
    </citation>
    <scope>NUCLEOTIDE SEQUENCE [LARGE SCALE GENOMIC DNA]</scope>
    <source>
        <strain evidence="1 2">CH37_1T</strain>
    </source>
</reference>
<dbReference type="AlphaFoldDB" id="A0A5D4STS5"/>
<dbReference type="Proteomes" id="UP000323732">
    <property type="component" value="Unassembled WGS sequence"/>
</dbReference>
<gene>
    <name evidence="1" type="ORF">FZD47_02460</name>
</gene>
<protein>
    <submittedName>
        <fullName evidence="1">Uncharacterized protein</fullName>
    </submittedName>
</protein>
<sequence>MSTKKDKQTVLEETIPVVDETAKLQAAELPKEEPKQTAETVIYTGESLPGGTLQQFSIFKNGLPEVLNPYIEKCPAIKDMMVPLSQLSETRKNLLVHGSREHTLNNQIKAYIRGDK</sequence>
<name>A0A5D4STS5_9BACI</name>
<evidence type="ECO:0000313" key="1">
    <source>
        <dbReference type="EMBL" id="TYS66369.1"/>
    </source>
</evidence>